<protein>
    <submittedName>
        <fullName evidence="2">Serine hydrolase</fullName>
    </submittedName>
</protein>
<sequence length="365" mass="40436">MKRILVAFAFIGLSLLSCKKDEVTPAPTAQNLYFPAVGSSVWETFTPESLGWSATGAAALDEFLNQSNTRAFLLLKDGKIVIEYYNGKAANGATFTANSNWYWASAGKTLNAFLIGKAQEDGHLSIQDKTSKYLGTGWTSLTPAQEDKITIRHQLTMTTGLNDLVPNPHCYTANCLTYKADAGTRWAYHNGPYTLLTQVTEKATKQDFDTYFKTQLADKIGMGGFWMTLGDDYVYFSTARAMARFGLLMLNKGTWDKTVVLKDAEFFQAMTSPSQNLNRSYGYLWWLNGQSSFMLPTSQMVFSGSAVPDAPVDMIAAMGKNGQFLNIVPSQNLILVRMGDNPDDNEVPVVFLNDLWKKVNAVIKK</sequence>
<comment type="caution">
    <text evidence="2">The sequence shown here is derived from an EMBL/GenBank/DDBJ whole genome shotgun (WGS) entry which is preliminary data.</text>
</comment>
<dbReference type="RefSeq" id="WP_345166984.1">
    <property type="nucleotide sequence ID" value="NZ_BAABGX010000002.1"/>
</dbReference>
<evidence type="ECO:0000313" key="2">
    <source>
        <dbReference type="EMBL" id="GAA4309395.1"/>
    </source>
</evidence>
<dbReference type="SUPFAM" id="SSF56601">
    <property type="entry name" value="beta-lactamase/transpeptidase-like"/>
    <property type="match status" value="1"/>
</dbReference>
<feature type="domain" description="Beta-lactamase-related" evidence="1">
    <location>
        <begin position="71"/>
        <end position="337"/>
    </location>
</feature>
<gene>
    <name evidence="2" type="ORF">GCM10023183_26560</name>
</gene>
<proteinExistence type="predicted"/>
<organism evidence="2 3">
    <name type="scientific">Nibribacter koreensis</name>
    <dbReference type="NCBI Taxonomy" id="1084519"/>
    <lineage>
        <taxon>Bacteria</taxon>
        <taxon>Pseudomonadati</taxon>
        <taxon>Bacteroidota</taxon>
        <taxon>Cytophagia</taxon>
        <taxon>Cytophagales</taxon>
        <taxon>Hymenobacteraceae</taxon>
        <taxon>Nibribacter</taxon>
    </lineage>
</organism>
<dbReference type="Pfam" id="PF00144">
    <property type="entry name" value="Beta-lactamase"/>
    <property type="match status" value="1"/>
</dbReference>
<reference evidence="3" key="1">
    <citation type="journal article" date="2019" name="Int. J. Syst. Evol. Microbiol.">
        <title>The Global Catalogue of Microorganisms (GCM) 10K type strain sequencing project: providing services to taxonomists for standard genome sequencing and annotation.</title>
        <authorList>
            <consortium name="The Broad Institute Genomics Platform"/>
            <consortium name="The Broad Institute Genome Sequencing Center for Infectious Disease"/>
            <person name="Wu L."/>
            <person name="Ma J."/>
        </authorList>
    </citation>
    <scope>NUCLEOTIDE SEQUENCE [LARGE SCALE GENOMIC DNA]</scope>
    <source>
        <strain evidence="3">JCM 17917</strain>
    </source>
</reference>
<dbReference type="EMBL" id="BAABGX010000002">
    <property type="protein sequence ID" value="GAA4309395.1"/>
    <property type="molecule type" value="Genomic_DNA"/>
</dbReference>
<dbReference type="InterPro" id="IPR012338">
    <property type="entry name" value="Beta-lactam/transpept-like"/>
</dbReference>
<dbReference type="Gene3D" id="3.40.710.10">
    <property type="entry name" value="DD-peptidase/beta-lactamase superfamily"/>
    <property type="match status" value="1"/>
</dbReference>
<dbReference type="GO" id="GO:0016787">
    <property type="term" value="F:hydrolase activity"/>
    <property type="evidence" value="ECO:0007669"/>
    <property type="project" value="UniProtKB-KW"/>
</dbReference>
<keyword evidence="2" id="KW-0378">Hydrolase</keyword>
<dbReference type="PROSITE" id="PS51257">
    <property type="entry name" value="PROKAR_LIPOPROTEIN"/>
    <property type="match status" value="1"/>
</dbReference>
<name>A0ABP8FRE9_9BACT</name>
<evidence type="ECO:0000259" key="1">
    <source>
        <dbReference type="Pfam" id="PF00144"/>
    </source>
</evidence>
<dbReference type="Proteomes" id="UP001501844">
    <property type="component" value="Unassembled WGS sequence"/>
</dbReference>
<evidence type="ECO:0000313" key="3">
    <source>
        <dbReference type="Proteomes" id="UP001501844"/>
    </source>
</evidence>
<dbReference type="PANTHER" id="PTHR43283">
    <property type="entry name" value="BETA-LACTAMASE-RELATED"/>
    <property type="match status" value="1"/>
</dbReference>
<keyword evidence="3" id="KW-1185">Reference proteome</keyword>
<dbReference type="InterPro" id="IPR050789">
    <property type="entry name" value="Diverse_Enzym_Activities"/>
</dbReference>
<dbReference type="PANTHER" id="PTHR43283:SF7">
    <property type="entry name" value="BETA-LACTAMASE-RELATED DOMAIN-CONTAINING PROTEIN"/>
    <property type="match status" value="1"/>
</dbReference>
<dbReference type="InterPro" id="IPR001466">
    <property type="entry name" value="Beta-lactam-related"/>
</dbReference>
<accession>A0ABP8FRE9</accession>